<evidence type="ECO:0000313" key="2">
    <source>
        <dbReference type="EMBL" id="KKR40754.1"/>
    </source>
</evidence>
<dbReference type="Proteomes" id="UP000034072">
    <property type="component" value="Unassembled WGS sequence"/>
</dbReference>
<dbReference type="InterPro" id="IPR003489">
    <property type="entry name" value="RHF/RaiA"/>
</dbReference>
<proteinExistence type="predicted"/>
<feature type="coiled-coil region" evidence="1">
    <location>
        <begin position="79"/>
        <end position="106"/>
    </location>
</feature>
<dbReference type="AlphaFoldDB" id="A0A0G0QK56"/>
<reference evidence="2 3" key="1">
    <citation type="journal article" date="2015" name="Nature">
        <title>rRNA introns, odd ribosomes, and small enigmatic genomes across a large radiation of phyla.</title>
        <authorList>
            <person name="Brown C.T."/>
            <person name="Hug L.A."/>
            <person name="Thomas B.C."/>
            <person name="Sharon I."/>
            <person name="Castelle C.J."/>
            <person name="Singh A."/>
            <person name="Wilkins M.J."/>
            <person name="Williams K.H."/>
            <person name="Banfield J.F."/>
        </authorList>
    </citation>
    <scope>NUCLEOTIDE SEQUENCE [LARGE SCALE GENOMIC DNA]</scope>
</reference>
<name>A0A0G0QK56_9BACT</name>
<sequence>MRIDIFAKNLELTDPIKVFIENKIGGLEKLFKPNDNVSARVEISRTTKRHKSGEVFYAEANFNAGGQLLRANAEDLDVRNAITNVKDALKIEIKKFKERKKDLKRKPKK</sequence>
<protein>
    <recommendedName>
        <fullName evidence="4">Ribosomal subunit interface protein</fullName>
    </recommendedName>
</protein>
<dbReference type="Pfam" id="PF02482">
    <property type="entry name" value="Ribosomal_S30AE"/>
    <property type="match status" value="1"/>
</dbReference>
<accession>A0A0G0QK56</accession>
<evidence type="ECO:0000313" key="3">
    <source>
        <dbReference type="Proteomes" id="UP000034072"/>
    </source>
</evidence>
<dbReference type="Gene3D" id="3.30.160.100">
    <property type="entry name" value="Ribosome hibernation promotion factor-like"/>
    <property type="match status" value="1"/>
</dbReference>
<keyword evidence="1" id="KW-0175">Coiled coil</keyword>
<organism evidence="2 3">
    <name type="scientific">Candidatus Yanofskybacteria bacterium GW2011_GWE2_40_11</name>
    <dbReference type="NCBI Taxonomy" id="1619033"/>
    <lineage>
        <taxon>Bacteria</taxon>
        <taxon>Candidatus Yanofskyibacteriota</taxon>
    </lineage>
</organism>
<gene>
    <name evidence="2" type="ORF">UT75_C0005G0062</name>
</gene>
<dbReference type="InterPro" id="IPR036567">
    <property type="entry name" value="RHF-like"/>
</dbReference>
<evidence type="ECO:0000256" key="1">
    <source>
        <dbReference type="SAM" id="Coils"/>
    </source>
</evidence>
<dbReference type="EMBL" id="LBXZ01000005">
    <property type="protein sequence ID" value="KKR40754.1"/>
    <property type="molecule type" value="Genomic_DNA"/>
</dbReference>
<evidence type="ECO:0008006" key="4">
    <source>
        <dbReference type="Google" id="ProtNLM"/>
    </source>
</evidence>
<dbReference type="NCBIfam" id="TIGR00741">
    <property type="entry name" value="yfiA"/>
    <property type="match status" value="1"/>
</dbReference>
<comment type="caution">
    <text evidence="2">The sequence shown here is derived from an EMBL/GenBank/DDBJ whole genome shotgun (WGS) entry which is preliminary data.</text>
</comment>
<dbReference type="SUPFAM" id="SSF69754">
    <property type="entry name" value="Ribosome binding protein Y (YfiA homologue)"/>
    <property type="match status" value="1"/>
</dbReference>